<dbReference type="GeneID" id="27683519"/>
<dbReference type="PROSITE" id="PS00028">
    <property type="entry name" value="ZINC_FINGER_C2H2_1"/>
    <property type="match status" value="1"/>
</dbReference>
<dbReference type="RefSeq" id="XP_016594940.1">
    <property type="nucleotide sequence ID" value="XM_016748098.1"/>
</dbReference>
<evidence type="ECO:0000313" key="4">
    <source>
        <dbReference type="Proteomes" id="UP000030143"/>
    </source>
</evidence>
<dbReference type="InterPro" id="IPR058925">
    <property type="entry name" value="zf-C2H2_AcuF"/>
</dbReference>
<dbReference type="HOGENOM" id="CLU_005537_1_1_1"/>
<dbReference type="Proteomes" id="UP000030143">
    <property type="component" value="Unassembled WGS sequence"/>
</dbReference>
<feature type="region of interest" description="Disordered" evidence="1">
    <location>
        <begin position="922"/>
        <end position="944"/>
    </location>
</feature>
<feature type="region of interest" description="Disordered" evidence="1">
    <location>
        <begin position="206"/>
        <end position="468"/>
    </location>
</feature>
<dbReference type="SMART" id="SM00355">
    <property type="entry name" value="ZnF_C2H2"/>
    <property type="match status" value="3"/>
</dbReference>
<reference evidence="3 4" key="1">
    <citation type="journal article" date="2015" name="Mol. Plant Microbe Interact.">
        <title>Genome, transcriptome, and functional analyses of Penicillium expansum provide new insights into secondary metabolism and pathogenicity.</title>
        <authorList>
            <person name="Ballester A.R."/>
            <person name="Marcet-Houben M."/>
            <person name="Levin E."/>
            <person name="Sela N."/>
            <person name="Selma-Lazaro C."/>
            <person name="Carmona L."/>
            <person name="Wisniewski M."/>
            <person name="Droby S."/>
            <person name="Gonzalez-Candelas L."/>
            <person name="Gabaldon T."/>
        </authorList>
    </citation>
    <scope>NUCLEOTIDE SEQUENCE [LARGE SCALE GENOMIC DNA]</scope>
    <source>
        <strain evidence="3 4">MD-8</strain>
    </source>
</reference>
<dbReference type="InterPro" id="IPR013087">
    <property type="entry name" value="Znf_C2H2_type"/>
</dbReference>
<dbReference type="EMBL" id="JQFZ01000274">
    <property type="protein sequence ID" value="KGO52171.1"/>
    <property type="molecule type" value="Genomic_DNA"/>
</dbReference>
<evidence type="ECO:0000259" key="2">
    <source>
        <dbReference type="PROSITE" id="PS00028"/>
    </source>
</evidence>
<dbReference type="PANTHER" id="PTHR35391">
    <property type="entry name" value="C2H2-TYPE DOMAIN-CONTAINING PROTEIN-RELATED"/>
    <property type="match status" value="1"/>
</dbReference>
<feature type="compositionally biased region" description="Polar residues" evidence="1">
    <location>
        <begin position="653"/>
        <end position="669"/>
    </location>
</feature>
<evidence type="ECO:0000256" key="1">
    <source>
        <dbReference type="SAM" id="MobiDB-lite"/>
    </source>
</evidence>
<keyword evidence="4" id="KW-1185">Reference proteome</keyword>
<feature type="region of interest" description="Disordered" evidence="1">
    <location>
        <begin position="1"/>
        <end position="97"/>
    </location>
</feature>
<feature type="compositionally biased region" description="Low complexity" evidence="1">
    <location>
        <begin position="49"/>
        <end position="63"/>
    </location>
</feature>
<feature type="compositionally biased region" description="Acidic residues" evidence="1">
    <location>
        <begin position="256"/>
        <end position="269"/>
    </location>
</feature>
<feature type="compositionally biased region" description="Polar residues" evidence="1">
    <location>
        <begin position="243"/>
        <end position="254"/>
    </location>
</feature>
<dbReference type="AlphaFoldDB" id="A0A0A2JBM1"/>
<gene>
    <name evidence="3" type="ORF">PEX2_108300</name>
</gene>
<sequence length="1195" mass="131153">MSRASPLSAQGQSPDAIQDRYAPDPYLSAASDPEEVLFQASAIRLTPTPSWGSPGHSAGPGSSPHEDARVDSTIQGYLNPRTNDYTDRSTCTSPISDTSVFVEPKDIELASGSTWQNETLPSYRIGEDNVPVDPAWGSSMAPNVFQWTSSGHNPNSNPSSTLAGLEPHGNSSTQRSIPTSYQSGLGVFNTAAEPSKLSVLTNEGLITEPASSVTRGRSPVVKITTFTRGDSPEERSTSPHGGFSQSFAHLSANPSELEDDDDNDDDDDDGYCHSVSSVPVKRSKDGGWIPNPSTHLAGIDPRSRGDEFVPSPNDIHIQRERNEKNEDISHWSVSVSAANSDAGENSPSPPRPRPHHVSRRLRARSTGDHPLKQEDYFNLKSRTRDASFPGPGVLVHESSDDLSEDEASIGIYSDEPSADVDEPGRYDRGTPEIYSSFSPTKAEESIHLYPWHDPPRDSTPRSQAMQPDSSTDAMIAFNRRVRDLETASLAATIDNNSIINVGAALENFSFTEQPKKRTSLFKRQFMQASSVLKRQASDLSIGQSNSYPGLPQRDTESSPAKPSYSPRNGFLHRRHSRSPSLSDALLSMTSQMAAVGGSQPIRAVPPAPSPNPERSSLNIQFKGRGRSRSELPQPSKPGLINLMTAHGGPPVPNITSPRVSSDADQTPRSTPVGPETGCAEDENDVDTISNKGVVMDFPAVQSLPVPTIEGFKSQIMQLNPRLEPALIHRLAHEQNRRYKILVDLQQKHSIAAANHTCKSGNFCIVQGGQPTLLQDPKAPNDPEAGHSQFQVTGFCYGHEQQYSPGDGTGAASQFPPGVPLPPVTRLPARFECPICFEVKTFQKPSDWSKHVHEDVQPFTCTFPHCTEPKSFKRKADWVRHENEKHRHLEWWTCTFPECNHKCFRKDNFVQHLVREHKMPEPKIKKTGKTSSTVDAEAVPNSRREQELDRLWKMVEECRHDTAQTPQQEPCRFCGNVCSEWRKLSVHLGKHLEQLALPVLRLAKPSNAPTYVINPSQVETNRGSSAATYPSVAPYHPGHEGPKTASTHLQPQYAIRNTSTPTNPAFSINNVPLTNYSTISGGELSMEPESMTDSLTPDQFSAYSHTTDQFGQTTLHPAQAQAYPLHQNSVTYPPPYNAVPRSRSPEADLMQPSYPLAQFLPHPALYPDGNYPAYQPMDSSIPYTSATYSSGCPSQM</sequence>
<feature type="compositionally biased region" description="Basic and acidic residues" evidence="1">
    <location>
        <begin position="365"/>
        <end position="385"/>
    </location>
</feature>
<evidence type="ECO:0000313" key="3">
    <source>
        <dbReference type="EMBL" id="KGO52171.1"/>
    </source>
</evidence>
<feature type="compositionally biased region" description="Polar residues" evidence="1">
    <location>
        <begin position="169"/>
        <end position="181"/>
    </location>
</feature>
<dbReference type="STRING" id="27334.A0A0A2JBM1"/>
<feature type="compositionally biased region" description="Basic and acidic residues" evidence="1">
    <location>
        <begin position="316"/>
        <end position="329"/>
    </location>
</feature>
<feature type="compositionally biased region" description="Polar residues" evidence="1">
    <location>
        <begin position="1"/>
        <end position="15"/>
    </location>
</feature>
<feature type="region of interest" description="Disordered" evidence="1">
    <location>
        <begin position="592"/>
        <end position="685"/>
    </location>
</feature>
<feature type="region of interest" description="Disordered" evidence="1">
    <location>
        <begin position="534"/>
        <end position="580"/>
    </location>
</feature>
<feature type="region of interest" description="Disordered" evidence="1">
    <location>
        <begin position="146"/>
        <end position="181"/>
    </location>
</feature>
<dbReference type="VEuPathDB" id="FungiDB:PEXP_093060"/>
<protein>
    <submittedName>
        <fullName evidence="3">Zinc finger, C2H2</fullName>
    </submittedName>
</protein>
<accession>A0A0A2JBM1</accession>
<feature type="domain" description="C2H2-type" evidence="2">
    <location>
        <begin position="893"/>
        <end position="916"/>
    </location>
</feature>
<name>A0A0A2JBM1_PENEN</name>
<dbReference type="PANTHER" id="PTHR35391:SF3">
    <property type="entry name" value="FINGER DOMAIN PROTEIN, PUTATIVE (AFU_ORTHOLOGUE AFUA_8G04300)-RELATED"/>
    <property type="match status" value="1"/>
</dbReference>
<comment type="caution">
    <text evidence="3">The sequence shown here is derived from an EMBL/GenBank/DDBJ whole genome shotgun (WGS) entry which is preliminary data.</text>
</comment>
<feature type="compositionally biased region" description="Basic residues" evidence="1">
    <location>
        <begin position="352"/>
        <end position="363"/>
    </location>
</feature>
<feature type="compositionally biased region" description="Polar residues" evidence="1">
    <location>
        <begin position="72"/>
        <end position="97"/>
    </location>
</feature>
<dbReference type="Pfam" id="PF26082">
    <property type="entry name" value="zf-C2H2_AcuF"/>
    <property type="match status" value="1"/>
</dbReference>
<proteinExistence type="predicted"/>
<organism evidence="3 4">
    <name type="scientific">Penicillium expansum</name>
    <name type="common">Blue mold rot fungus</name>
    <dbReference type="NCBI Taxonomy" id="27334"/>
    <lineage>
        <taxon>Eukaryota</taxon>
        <taxon>Fungi</taxon>
        <taxon>Dikarya</taxon>
        <taxon>Ascomycota</taxon>
        <taxon>Pezizomycotina</taxon>
        <taxon>Eurotiomycetes</taxon>
        <taxon>Eurotiomycetidae</taxon>
        <taxon>Eurotiales</taxon>
        <taxon>Aspergillaceae</taxon>
        <taxon>Penicillium</taxon>
    </lineage>
</organism>
<feature type="compositionally biased region" description="Polar residues" evidence="1">
    <location>
        <begin position="331"/>
        <end position="345"/>
    </location>
</feature>
<feature type="compositionally biased region" description="Polar residues" evidence="1">
    <location>
        <begin position="534"/>
        <end position="547"/>
    </location>
</feature>